<keyword evidence="5" id="KW-0804">Transcription</keyword>
<dbReference type="InterPro" id="IPR011006">
    <property type="entry name" value="CheY-like_superfamily"/>
</dbReference>
<evidence type="ECO:0000256" key="4">
    <source>
        <dbReference type="ARBA" id="ARBA00023125"/>
    </source>
</evidence>
<dbReference type="PANTHER" id="PTHR48111:SF4">
    <property type="entry name" value="DNA-BINDING DUAL TRANSCRIPTIONAL REGULATOR OMPR"/>
    <property type="match status" value="1"/>
</dbReference>
<dbReference type="PROSITE" id="PS51755">
    <property type="entry name" value="OMPR_PHOB"/>
    <property type="match status" value="1"/>
</dbReference>
<dbReference type="Gene3D" id="6.10.250.690">
    <property type="match status" value="1"/>
</dbReference>
<dbReference type="SUPFAM" id="SSF46894">
    <property type="entry name" value="C-terminal effector domain of the bipartite response regulators"/>
    <property type="match status" value="1"/>
</dbReference>
<dbReference type="InterPro" id="IPR001867">
    <property type="entry name" value="OmpR/PhoB-type_DNA-bd"/>
</dbReference>
<accession>A0ABP8I5M9</accession>
<name>A0ABP8I5M9_9BURK</name>
<dbReference type="Gene3D" id="3.40.50.2300">
    <property type="match status" value="1"/>
</dbReference>
<comment type="caution">
    <text evidence="10">The sequence shown here is derived from an EMBL/GenBank/DDBJ whole genome shotgun (WGS) entry which is preliminary data.</text>
</comment>
<dbReference type="SMART" id="SM00448">
    <property type="entry name" value="REC"/>
    <property type="match status" value="1"/>
</dbReference>
<evidence type="ECO:0000256" key="2">
    <source>
        <dbReference type="ARBA" id="ARBA00023012"/>
    </source>
</evidence>
<dbReference type="Pfam" id="PF00072">
    <property type="entry name" value="Response_reg"/>
    <property type="match status" value="1"/>
</dbReference>
<evidence type="ECO:0000313" key="11">
    <source>
        <dbReference type="Proteomes" id="UP001500975"/>
    </source>
</evidence>
<evidence type="ECO:0000313" key="10">
    <source>
        <dbReference type="EMBL" id="GAA4351946.1"/>
    </source>
</evidence>
<dbReference type="Proteomes" id="UP001500975">
    <property type="component" value="Unassembled WGS sequence"/>
</dbReference>
<evidence type="ECO:0000259" key="9">
    <source>
        <dbReference type="PROSITE" id="PS51755"/>
    </source>
</evidence>
<dbReference type="SMART" id="SM00862">
    <property type="entry name" value="Trans_reg_C"/>
    <property type="match status" value="1"/>
</dbReference>
<keyword evidence="3" id="KW-0805">Transcription regulation</keyword>
<dbReference type="PROSITE" id="PS50110">
    <property type="entry name" value="RESPONSE_REGULATORY"/>
    <property type="match status" value="1"/>
</dbReference>
<evidence type="ECO:0000256" key="5">
    <source>
        <dbReference type="ARBA" id="ARBA00023163"/>
    </source>
</evidence>
<feature type="modified residue" description="4-aspartylphosphate" evidence="6">
    <location>
        <position position="67"/>
    </location>
</feature>
<dbReference type="InterPro" id="IPR036388">
    <property type="entry name" value="WH-like_DNA-bd_sf"/>
</dbReference>
<keyword evidence="4 7" id="KW-0238">DNA-binding</keyword>
<feature type="domain" description="OmpR/PhoB-type" evidence="9">
    <location>
        <begin position="146"/>
        <end position="243"/>
    </location>
</feature>
<evidence type="ECO:0000259" key="8">
    <source>
        <dbReference type="PROSITE" id="PS50110"/>
    </source>
</evidence>
<keyword evidence="1 6" id="KW-0597">Phosphoprotein</keyword>
<evidence type="ECO:0000256" key="7">
    <source>
        <dbReference type="PROSITE-ProRule" id="PRU01091"/>
    </source>
</evidence>
<reference evidence="11" key="1">
    <citation type="journal article" date="2019" name="Int. J. Syst. Evol. Microbiol.">
        <title>The Global Catalogue of Microorganisms (GCM) 10K type strain sequencing project: providing services to taxonomists for standard genome sequencing and annotation.</title>
        <authorList>
            <consortium name="The Broad Institute Genomics Platform"/>
            <consortium name="The Broad Institute Genome Sequencing Center for Infectious Disease"/>
            <person name="Wu L."/>
            <person name="Ma J."/>
        </authorList>
    </citation>
    <scope>NUCLEOTIDE SEQUENCE [LARGE SCALE GENOMIC DNA]</scope>
    <source>
        <strain evidence="11">JCM 17804</strain>
    </source>
</reference>
<organism evidence="10 11">
    <name type="scientific">Variovorax defluvii</name>
    <dbReference type="NCBI Taxonomy" id="913761"/>
    <lineage>
        <taxon>Bacteria</taxon>
        <taxon>Pseudomonadati</taxon>
        <taxon>Pseudomonadota</taxon>
        <taxon>Betaproteobacteria</taxon>
        <taxon>Burkholderiales</taxon>
        <taxon>Comamonadaceae</taxon>
        <taxon>Variovorax</taxon>
    </lineage>
</organism>
<dbReference type="EMBL" id="BAABGJ010000076">
    <property type="protein sequence ID" value="GAA4351946.1"/>
    <property type="molecule type" value="Genomic_DNA"/>
</dbReference>
<evidence type="ECO:0000256" key="3">
    <source>
        <dbReference type="ARBA" id="ARBA00023015"/>
    </source>
</evidence>
<dbReference type="Gene3D" id="1.10.10.10">
    <property type="entry name" value="Winged helix-like DNA-binding domain superfamily/Winged helix DNA-binding domain"/>
    <property type="match status" value="1"/>
</dbReference>
<feature type="DNA-binding region" description="OmpR/PhoB-type" evidence="7">
    <location>
        <begin position="146"/>
        <end position="243"/>
    </location>
</feature>
<keyword evidence="2" id="KW-0902">Two-component regulatory system</keyword>
<sequence length="248" mass="27371">MSTPFIPPADEDGAPPSLIFVIEDDPEVARIVLATLKDFGFSCEGFQTGVSALRRMQTETPDLCIVDLGLPDMDGLDLLRRISSQSTAGVLILTGRGHAADRVMGLELGGDDYVIKPFEPRELVARVRSILRRRRFVPGSAGGRQRRYASFLGWRIDCAANILRAPDGSEHLLGTAETQVLRCFVERPHQILTREQLVGARDLLPSDRSIDVRISRLRRKIEPDPHAPSIIKTVYGAGYLLAADVSWS</sequence>
<evidence type="ECO:0000256" key="1">
    <source>
        <dbReference type="ARBA" id="ARBA00022553"/>
    </source>
</evidence>
<dbReference type="PANTHER" id="PTHR48111">
    <property type="entry name" value="REGULATOR OF RPOS"/>
    <property type="match status" value="1"/>
</dbReference>
<proteinExistence type="predicted"/>
<gene>
    <name evidence="10" type="ORF">GCM10023165_40540</name>
</gene>
<dbReference type="Pfam" id="PF00486">
    <property type="entry name" value="Trans_reg_C"/>
    <property type="match status" value="1"/>
</dbReference>
<feature type="domain" description="Response regulatory" evidence="8">
    <location>
        <begin position="18"/>
        <end position="131"/>
    </location>
</feature>
<dbReference type="CDD" id="cd00383">
    <property type="entry name" value="trans_reg_C"/>
    <property type="match status" value="1"/>
</dbReference>
<protein>
    <submittedName>
        <fullName evidence="10">Response regulator transcription factor</fullName>
    </submittedName>
</protein>
<dbReference type="InterPro" id="IPR001789">
    <property type="entry name" value="Sig_transdc_resp-reg_receiver"/>
</dbReference>
<keyword evidence="11" id="KW-1185">Reference proteome</keyword>
<dbReference type="InterPro" id="IPR039420">
    <property type="entry name" value="WalR-like"/>
</dbReference>
<evidence type="ECO:0000256" key="6">
    <source>
        <dbReference type="PROSITE-ProRule" id="PRU00169"/>
    </source>
</evidence>
<dbReference type="SUPFAM" id="SSF52172">
    <property type="entry name" value="CheY-like"/>
    <property type="match status" value="1"/>
</dbReference>
<dbReference type="RefSeq" id="WP_345540189.1">
    <property type="nucleotide sequence ID" value="NZ_BAABGJ010000076.1"/>
</dbReference>
<dbReference type="InterPro" id="IPR016032">
    <property type="entry name" value="Sig_transdc_resp-reg_C-effctor"/>
</dbReference>